<evidence type="ECO:0000313" key="2">
    <source>
        <dbReference type="EMBL" id="MFM0593341.1"/>
    </source>
</evidence>
<dbReference type="Pfam" id="PF05141">
    <property type="entry name" value="DIT1_PvcA"/>
    <property type="match status" value="1"/>
</dbReference>
<proteinExistence type="predicted"/>
<name>A0ABW9D5F7_9BURK</name>
<gene>
    <name evidence="2" type="ORF">PQQ68_09935</name>
</gene>
<dbReference type="InterPro" id="IPR007817">
    <property type="entry name" value="Isocyanide_synthase_DIT1"/>
</dbReference>
<keyword evidence="3" id="KW-1185">Reference proteome</keyword>
<dbReference type="InterPro" id="IPR017133">
    <property type="entry name" value="PvcA"/>
</dbReference>
<dbReference type="Gene3D" id="3.30.60.140">
    <property type="match status" value="1"/>
</dbReference>
<evidence type="ECO:0000313" key="3">
    <source>
        <dbReference type="Proteomes" id="UP001629367"/>
    </source>
</evidence>
<reference evidence="2 3" key="1">
    <citation type="journal article" date="2024" name="Chem. Sci.">
        <title>Discovery of megapolipeptins by genome mining of a Burkholderiales bacteria collection.</title>
        <authorList>
            <person name="Paulo B.S."/>
            <person name="Recchia M.J.J."/>
            <person name="Lee S."/>
            <person name="Fergusson C.H."/>
            <person name="Romanowski S.B."/>
            <person name="Hernandez A."/>
            <person name="Krull N."/>
            <person name="Liu D.Y."/>
            <person name="Cavanagh H."/>
            <person name="Bos A."/>
            <person name="Gray C.A."/>
            <person name="Murphy B.T."/>
            <person name="Linington R.G."/>
            <person name="Eustaquio A.S."/>
        </authorList>
    </citation>
    <scope>NUCLEOTIDE SEQUENCE [LARGE SCALE GENOMIC DNA]</scope>
    <source>
        <strain evidence="2 3">RL17-335-BIF-A</strain>
    </source>
</reference>
<organism evidence="2 3">
    <name type="scientific">Paraburkholderia dilworthii</name>
    <dbReference type="NCBI Taxonomy" id="948106"/>
    <lineage>
        <taxon>Bacteria</taxon>
        <taxon>Pseudomonadati</taxon>
        <taxon>Pseudomonadota</taxon>
        <taxon>Betaproteobacteria</taxon>
        <taxon>Burkholderiales</taxon>
        <taxon>Burkholderiaceae</taxon>
        <taxon>Paraburkholderia</taxon>
    </lineage>
</organism>
<dbReference type="RefSeq" id="WP_408211281.1">
    <property type="nucleotide sequence ID" value="NZ_JAQQBZ010000005.1"/>
</dbReference>
<protein>
    <submittedName>
        <fullName evidence="2">Isocyanide synthase family protein</fullName>
    </submittedName>
</protein>
<comment type="caution">
    <text evidence="2">The sequence shown here is derived from an EMBL/GenBank/DDBJ whole genome shotgun (WGS) entry which is preliminary data.</text>
</comment>
<feature type="region of interest" description="Disordered" evidence="1">
    <location>
        <begin position="324"/>
        <end position="353"/>
    </location>
</feature>
<dbReference type="PANTHER" id="PTHR37285">
    <property type="entry name" value="SPORE WALL MATURATION PROTEIN DIT1"/>
    <property type="match status" value="1"/>
</dbReference>
<accession>A0ABW9D5F7</accession>
<sequence length="353" mass="40138">MPHDQNHQTSLSILEEITRIHRRHPGQKTASETHRDNEKLTAAQLPKIRAFVEADKPIEFVLPAFPSKSPNSAKVLGRLPDLAEKLSLSFLNTFCERIQHYHPPGAQLKICSDGRVFGDLIRVDDRDISVYQKTLQYIIADCRADHLTLLNLEQISPHAIHTANFNEMRERLVDEYADPIDAIKQKLIGDPAGTQLYRAITRFLFEDGLTPHYRGSRTALQKDAKTRALGVIQRSWAWGALLADRFPNAIRLSIHPQPAASQKIGIHLMPTRDNWLTPWHGVAVERHGQFTLMKRRDAERLGGRIVMHDQQPSHYRIDPLHLANRYPPVPSDSRRHRASASANVIPTTKQEGQ</sequence>
<dbReference type="EMBL" id="JAQQBZ010000005">
    <property type="protein sequence ID" value="MFM0593341.1"/>
    <property type="molecule type" value="Genomic_DNA"/>
</dbReference>
<dbReference type="PIRSF" id="PIRSF037196">
    <property type="entry name" value="Pyoverdine_chromoph_PvcA"/>
    <property type="match status" value="1"/>
</dbReference>
<dbReference type="PANTHER" id="PTHR37285:SF5">
    <property type="entry name" value="SPORE WALL MATURATION PROTEIN DIT1"/>
    <property type="match status" value="1"/>
</dbReference>
<feature type="compositionally biased region" description="Polar residues" evidence="1">
    <location>
        <begin position="344"/>
        <end position="353"/>
    </location>
</feature>
<dbReference type="Proteomes" id="UP001629367">
    <property type="component" value="Unassembled WGS sequence"/>
</dbReference>
<evidence type="ECO:0000256" key="1">
    <source>
        <dbReference type="SAM" id="MobiDB-lite"/>
    </source>
</evidence>